<evidence type="ECO:0000313" key="4">
    <source>
        <dbReference type="EMBL" id="RAJ05165.1"/>
    </source>
</evidence>
<comment type="caution">
    <text evidence="4">The sequence shown here is derived from an EMBL/GenBank/DDBJ whole genome shotgun (WGS) entry which is preliminary data.</text>
</comment>
<organism evidence="4 5">
    <name type="scientific">Chitinophaga skermanii</name>
    <dbReference type="NCBI Taxonomy" id="331697"/>
    <lineage>
        <taxon>Bacteria</taxon>
        <taxon>Pseudomonadati</taxon>
        <taxon>Bacteroidota</taxon>
        <taxon>Chitinophagia</taxon>
        <taxon>Chitinophagales</taxon>
        <taxon>Chitinophagaceae</taxon>
        <taxon>Chitinophaga</taxon>
    </lineage>
</organism>
<evidence type="ECO:0000256" key="2">
    <source>
        <dbReference type="ARBA" id="ARBA00023163"/>
    </source>
</evidence>
<keyword evidence="5" id="KW-1185">Reference proteome</keyword>
<dbReference type="RefSeq" id="WP_111597779.1">
    <property type="nucleotide sequence ID" value="NZ_QLLL01000004.1"/>
</dbReference>
<reference evidence="4 5" key="1">
    <citation type="submission" date="2018-06" db="EMBL/GenBank/DDBJ databases">
        <title>Genomic Encyclopedia of Archaeal and Bacterial Type Strains, Phase II (KMG-II): from individual species to whole genera.</title>
        <authorList>
            <person name="Goeker M."/>
        </authorList>
    </citation>
    <scope>NUCLEOTIDE SEQUENCE [LARGE SCALE GENOMIC DNA]</scope>
    <source>
        <strain evidence="4 5">DSM 23857</strain>
    </source>
</reference>
<keyword evidence="1" id="KW-0805">Transcription regulation</keyword>
<dbReference type="PANTHER" id="PTHR43130">
    <property type="entry name" value="ARAC-FAMILY TRANSCRIPTIONAL REGULATOR"/>
    <property type="match status" value="1"/>
</dbReference>
<dbReference type="OrthoDB" id="9803764at2"/>
<dbReference type="SUPFAM" id="SSF52317">
    <property type="entry name" value="Class I glutamine amidotransferase-like"/>
    <property type="match status" value="1"/>
</dbReference>
<dbReference type="GO" id="GO:0003700">
    <property type="term" value="F:DNA-binding transcription factor activity"/>
    <property type="evidence" value="ECO:0007669"/>
    <property type="project" value="InterPro"/>
</dbReference>
<dbReference type="SMART" id="SM00342">
    <property type="entry name" value="HTH_ARAC"/>
    <property type="match status" value="1"/>
</dbReference>
<dbReference type="InterPro" id="IPR029062">
    <property type="entry name" value="Class_I_gatase-like"/>
</dbReference>
<accession>A0A327QMR6</accession>
<sequence length="328" mass="37160">MKHISILVLNDAILGSIEGSHKVFTEVNNLLAQMKRPPAFQVELVGLSKKTALQDGLFAVYPEKVLDEVNKTDIILVPAIRGDLREGTAINQAFVPWIVEQYNMGAEVASLCVGAFLLASTGLLDGKKCATHWYAAELFKKTYPQIELADDKIIIDQDGIYSSGGAYSYLNLVLYIVEKYAGREVAVMCAKIFQIEIERDSQAPFMIFQGQKEHDDEPIIKAQEFIEQNYANRITVDQLAAQFAIGRRNFERRFKKATSNTVLEYIQRVKIEYAKKSLESSRDNVNEVMYNVGYNDTKAFRTVFKKTTGLSPIEYRNKYNREIQQVIG</sequence>
<dbReference type="InterPro" id="IPR002818">
    <property type="entry name" value="DJ-1/PfpI"/>
</dbReference>
<gene>
    <name evidence="4" type="ORF">LX64_02319</name>
</gene>
<proteinExistence type="predicted"/>
<dbReference type="EMBL" id="QLLL01000004">
    <property type="protein sequence ID" value="RAJ05165.1"/>
    <property type="molecule type" value="Genomic_DNA"/>
</dbReference>
<name>A0A327QMR6_9BACT</name>
<feature type="domain" description="HTH araC/xylS-type" evidence="3">
    <location>
        <begin position="220"/>
        <end position="318"/>
    </location>
</feature>
<dbReference type="SUPFAM" id="SSF46689">
    <property type="entry name" value="Homeodomain-like"/>
    <property type="match status" value="2"/>
</dbReference>
<evidence type="ECO:0000313" key="5">
    <source>
        <dbReference type="Proteomes" id="UP000249547"/>
    </source>
</evidence>
<keyword evidence="2" id="KW-0804">Transcription</keyword>
<dbReference type="Gene3D" id="3.40.50.880">
    <property type="match status" value="1"/>
</dbReference>
<dbReference type="GO" id="GO:0043565">
    <property type="term" value="F:sequence-specific DNA binding"/>
    <property type="evidence" value="ECO:0007669"/>
    <property type="project" value="InterPro"/>
</dbReference>
<dbReference type="Proteomes" id="UP000249547">
    <property type="component" value="Unassembled WGS sequence"/>
</dbReference>
<dbReference type="InterPro" id="IPR018060">
    <property type="entry name" value="HTH_AraC"/>
</dbReference>
<evidence type="ECO:0000259" key="3">
    <source>
        <dbReference type="PROSITE" id="PS01124"/>
    </source>
</evidence>
<dbReference type="AlphaFoldDB" id="A0A327QMR6"/>
<dbReference type="Pfam" id="PF01965">
    <property type="entry name" value="DJ-1_PfpI"/>
    <property type="match status" value="1"/>
</dbReference>
<protein>
    <submittedName>
        <fullName evidence="4">Transcriptional regulator GlxA family with amidase domain</fullName>
    </submittedName>
</protein>
<dbReference type="InterPro" id="IPR009057">
    <property type="entry name" value="Homeodomain-like_sf"/>
</dbReference>
<dbReference type="Gene3D" id="1.10.10.60">
    <property type="entry name" value="Homeodomain-like"/>
    <property type="match status" value="2"/>
</dbReference>
<dbReference type="PANTHER" id="PTHR43130:SF11">
    <property type="entry name" value="TRANSCRIPTIONAL REGULATORY PROTEIN"/>
    <property type="match status" value="1"/>
</dbReference>
<dbReference type="CDD" id="cd03138">
    <property type="entry name" value="GATase1_AraC_2"/>
    <property type="match status" value="1"/>
</dbReference>
<dbReference type="Pfam" id="PF12833">
    <property type="entry name" value="HTH_18"/>
    <property type="match status" value="1"/>
</dbReference>
<dbReference type="PROSITE" id="PS01124">
    <property type="entry name" value="HTH_ARAC_FAMILY_2"/>
    <property type="match status" value="1"/>
</dbReference>
<evidence type="ECO:0000256" key="1">
    <source>
        <dbReference type="ARBA" id="ARBA00023015"/>
    </source>
</evidence>
<dbReference type="InterPro" id="IPR052158">
    <property type="entry name" value="INH-QAR"/>
</dbReference>